<feature type="compositionally biased region" description="Basic and acidic residues" evidence="1">
    <location>
        <begin position="92"/>
        <end position="103"/>
    </location>
</feature>
<dbReference type="EMBL" id="KV425957">
    <property type="protein sequence ID" value="KZV95434.1"/>
    <property type="molecule type" value="Genomic_DNA"/>
</dbReference>
<feature type="compositionally biased region" description="Low complexity" evidence="1">
    <location>
        <begin position="78"/>
        <end position="88"/>
    </location>
</feature>
<evidence type="ECO:0000313" key="2">
    <source>
        <dbReference type="EMBL" id="KZV95434.1"/>
    </source>
</evidence>
<feature type="compositionally biased region" description="Basic and acidic residues" evidence="1">
    <location>
        <begin position="30"/>
        <end position="44"/>
    </location>
</feature>
<evidence type="ECO:0000256" key="1">
    <source>
        <dbReference type="SAM" id="MobiDB-lite"/>
    </source>
</evidence>
<organism evidence="2 3">
    <name type="scientific">Exidia glandulosa HHB12029</name>
    <dbReference type="NCBI Taxonomy" id="1314781"/>
    <lineage>
        <taxon>Eukaryota</taxon>
        <taxon>Fungi</taxon>
        <taxon>Dikarya</taxon>
        <taxon>Basidiomycota</taxon>
        <taxon>Agaricomycotina</taxon>
        <taxon>Agaricomycetes</taxon>
        <taxon>Auriculariales</taxon>
        <taxon>Exidiaceae</taxon>
        <taxon>Exidia</taxon>
    </lineage>
</organism>
<feature type="region of interest" description="Disordered" evidence="1">
    <location>
        <begin position="68"/>
        <end position="140"/>
    </location>
</feature>
<dbReference type="Proteomes" id="UP000077266">
    <property type="component" value="Unassembled WGS sequence"/>
</dbReference>
<accession>A0A165JWH5</accession>
<reference evidence="2 3" key="1">
    <citation type="journal article" date="2016" name="Mol. Biol. Evol.">
        <title>Comparative Genomics of Early-Diverging Mushroom-Forming Fungi Provides Insights into the Origins of Lignocellulose Decay Capabilities.</title>
        <authorList>
            <person name="Nagy L.G."/>
            <person name="Riley R."/>
            <person name="Tritt A."/>
            <person name="Adam C."/>
            <person name="Daum C."/>
            <person name="Floudas D."/>
            <person name="Sun H."/>
            <person name="Yadav J.S."/>
            <person name="Pangilinan J."/>
            <person name="Larsson K.H."/>
            <person name="Matsuura K."/>
            <person name="Barry K."/>
            <person name="Labutti K."/>
            <person name="Kuo R."/>
            <person name="Ohm R.A."/>
            <person name="Bhattacharya S.S."/>
            <person name="Shirouzu T."/>
            <person name="Yoshinaga Y."/>
            <person name="Martin F.M."/>
            <person name="Grigoriev I.V."/>
            <person name="Hibbett D.S."/>
        </authorList>
    </citation>
    <scope>NUCLEOTIDE SEQUENCE [LARGE SCALE GENOMIC DNA]</scope>
    <source>
        <strain evidence="2 3">HHB12029</strain>
    </source>
</reference>
<sequence>MTSGAGYLALTFVVAGIADRRAVKLSTNSRRRDFATHNRRDSSSRPKPNPPRTVLLAIPFFHFPIRTSTPSARRSLSDDAAVGGADAVSQSRRHDGPSARKENGSSSTTTEDASTFATGASRVVNEGGRQRANASRRRQA</sequence>
<feature type="compositionally biased region" description="Polar residues" evidence="1">
    <location>
        <begin position="104"/>
        <end position="118"/>
    </location>
</feature>
<protein>
    <submittedName>
        <fullName evidence="2">Uncharacterized protein</fullName>
    </submittedName>
</protein>
<keyword evidence="3" id="KW-1185">Reference proteome</keyword>
<feature type="region of interest" description="Disordered" evidence="1">
    <location>
        <begin position="29"/>
        <end position="53"/>
    </location>
</feature>
<gene>
    <name evidence="2" type="ORF">EXIGLDRAFT_834346</name>
</gene>
<proteinExistence type="predicted"/>
<dbReference type="AlphaFoldDB" id="A0A165JWH5"/>
<dbReference type="InParanoid" id="A0A165JWH5"/>
<name>A0A165JWH5_EXIGL</name>
<evidence type="ECO:0000313" key="3">
    <source>
        <dbReference type="Proteomes" id="UP000077266"/>
    </source>
</evidence>